<accession>A0ACC0DE70</accession>
<evidence type="ECO:0000313" key="2">
    <source>
        <dbReference type="Proteomes" id="UP001497680"/>
    </source>
</evidence>
<keyword evidence="2" id="KW-1185">Reference proteome</keyword>
<organism evidence="1 2">
    <name type="scientific">Hypoxylon rubiginosum</name>
    <dbReference type="NCBI Taxonomy" id="110542"/>
    <lineage>
        <taxon>Eukaryota</taxon>
        <taxon>Fungi</taxon>
        <taxon>Dikarya</taxon>
        <taxon>Ascomycota</taxon>
        <taxon>Pezizomycotina</taxon>
        <taxon>Sordariomycetes</taxon>
        <taxon>Xylariomycetidae</taxon>
        <taxon>Xylariales</taxon>
        <taxon>Hypoxylaceae</taxon>
        <taxon>Hypoxylon</taxon>
    </lineage>
</organism>
<proteinExistence type="predicted"/>
<name>A0ACC0DE70_9PEZI</name>
<protein>
    <submittedName>
        <fullName evidence="1">ADP-ribosylation/Crystallin J1</fullName>
    </submittedName>
</protein>
<evidence type="ECO:0000313" key="1">
    <source>
        <dbReference type="EMBL" id="KAI6090984.1"/>
    </source>
</evidence>
<sequence length="710" mass="78400">MEPIDLPADYLERVYAGVLGKVIGVYLGRPFEGWTHQEILADLGHIRYYVQEKFGLPLIATDDDISGTFTFVRALEEHDVGVDITAEQVGKTWLNHIINGRSVISWNGTERTAYLNLRKGVTAPWSGSMKMNGRTAAEQIGAQIYIDGWAMVAPANPKLAAKLAEAAASVSHDGVAVHAAKVWAAMEAEAFVSKDVDHLLNTGLDAIPPDSLIATLIADIRRWCEEDGDWEKTRQRIEDEYGYDKYPGFCHVVPNHGIMVMTLIYAGGNFHEAMHIVNTCGWDTDCNSGNVACLVAIMHGVDAFEGGPDWRGPVADRVLISSADGGYSINNAARIAHDIVNMGRKLTGKNALPRPKGGAQYHFTLPGSVQGFSSQPNDDAVVRQDIDVDGDSSPGLAITVHINPHKEPIEIVTPTFAPQHARQTSYYELVGSPLVYPGQNLYTILRADEHMQARLLIKVYTSNDELETITGDVEDLSPGETKYLRWNIPAGQVGSRPIKSAGVALSAASDIHGTVWMDSFEWEDFPDLTLRADVHGTNYFYRHSFVNGADKFRLDEKFIVAQKNGTGIVSYGTREWEDYRAVFQDFVVNIGGPSGVAVRVQGLNRYYALLFSPSDRVTLVKVLDDQIIELYSETFYWDVDTSYTITMEMDGIMLWGKVGDIELYAEDSQFLEGGIGLVVADGSLAVKSIEISRPRRLMEIDWHAMNAMSE</sequence>
<reference evidence="1 2" key="1">
    <citation type="journal article" date="2022" name="New Phytol.">
        <title>Ecological generalism drives hyperdiversity of secondary metabolite gene clusters in xylarialean endophytes.</title>
        <authorList>
            <person name="Franco M.E.E."/>
            <person name="Wisecaver J.H."/>
            <person name="Arnold A.E."/>
            <person name="Ju Y.M."/>
            <person name="Slot J.C."/>
            <person name="Ahrendt S."/>
            <person name="Moore L.P."/>
            <person name="Eastman K.E."/>
            <person name="Scott K."/>
            <person name="Konkel Z."/>
            <person name="Mondo S.J."/>
            <person name="Kuo A."/>
            <person name="Hayes R.D."/>
            <person name="Haridas S."/>
            <person name="Andreopoulos B."/>
            <person name="Riley R."/>
            <person name="LaButti K."/>
            <person name="Pangilinan J."/>
            <person name="Lipzen A."/>
            <person name="Amirebrahimi M."/>
            <person name="Yan J."/>
            <person name="Adam C."/>
            <person name="Keymanesh K."/>
            <person name="Ng V."/>
            <person name="Louie K."/>
            <person name="Northen T."/>
            <person name="Drula E."/>
            <person name="Henrissat B."/>
            <person name="Hsieh H.M."/>
            <person name="Youens-Clark K."/>
            <person name="Lutzoni F."/>
            <person name="Miadlikowska J."/>
            <person name="Eastwood D.C."/>
            <person name="Hamelin R.C."/>
            <person name="Grigoriev I.V."/>
            <person name="U'Ren J.M."/>
        </authorList>
    </citation>
    <scope>NUCLEOTIDE SEQUENCE [LARGE SCALE GENOMIC DNA]</scope>
    <source>
        <strain evidence="1 2">ER1909</strain>
    </source>
</reference>
<dbReference type="Proteomes" id="UP001497680">
    <property type="component" value="Unassembled WGS sequence"/>
</dbReference>
<comment type="caution">
    <text evidence="1">The sequence shown here is derived from an EMBL/GenBank/DDBJ whole genome shotgun (WGS) entry which is preliminary data.</text>
</comment>
<gene>
    <name evidence="1" type="ORF">F4821DRAFT_227184</name>
</gene>
<dbReference type="EMBL" id="MU394288">
    <property type="protein sequence ID" value="KAI6090984.1"/>
    <property type="molecule type" value="Genomic_DNA"/>
</dbReference>